<organism evidence="1 2">
    <name type="scientific">Panagrolaimus sp. PS1159</name>
    <dbReference type="NCBI Taxonomy" id="55785"/>
    <lineage>
        <taxon>Eukaryota</taxon>
        <taxon>Metazoa</taxon>
        <taxon>Ecdysozoa</taxon>
        <taxon>Nematoda</taxon>
        <taxon>Chromadorea</taxon>
        <taxon>Rhabditida</taxon>
        <taxon>Tylenchina</taxon>
        <taxon>Panagrolaimomorpha</taxon>
        <taxon>Panagrolaimoidea</taxon>
        <taxon>Panagrolaimidae</taxon>
        <taxon>Panagrolaimus</taxon>
    </lineage>
</organism>
<dbReference type="Proteomes" id="UP000887580">
    <property type="component" value="Unplaced"/>
</dbReference>
<dbReference type="WBParaSite" id="PS1159_v2.g22812.t1">
    <property type="protein sequence ID" value="PS1159_v2.g22812.t1"/>
    <property type="gene ID" value="PS1159_v2.g22812"/>
</dbReference>
<reference evidence="2" key="1">
    <citation type="submission" date="2022-11" db="UniProtKB">
        <authorList>
            <consortium name="WormBaseParasite"/>
        </authorList>
    </citation>
    <scope>IDENTIFICATION</scope>
</reference>
<name>A0AC35G0R5_9BILA</name>
<evidence type="ECO:0000313" key="1">
    <source>
        <dbReference type="Proteomes" id="UP000887580"/>
    </source>
</evidence>
<sequence length="199" mass="22255">MSTLNLIFDLTVTDIVPRLRKPSESLKEDLQRYFKEIGLSTCYFNSLSSFNRCITLAAEPGVSQKDKCLGISDTAEAHLEISAQAITKQAAIVAKQSARNANSGIIGGKTMGYEYAQQLQRGLCFIKRMRRENKNESMESKTVIINFSSDLSEQTTELMTLFFTYQTFHEKIDILDISGEINPTLQQGCDITGGRYVSL</sequence>
<evidence type="ECO:0000313" key="2">
    <source>
        <dbReference type="WBParaSite" id="PS1159_v2.g22812.t1"/>
    </source>
</evidence>
<protein>
    <submittedName>
        <fullName evidence="2">General transcription factor IIH subunit 3</fullName>
    </submittedName>
</protein>
<proteinExistence type="predicted"/>
<accession>A0AC35G0R5</accession>